<dbReference type="InterPro" id="IPR005628">
    <property type="entry name" value="GspK"/>
</dbReference>
<dbReference type="GO" id="GO:0005886">
    <property type="term" value="C:plasma membrane"/>
    <property type="evidence" value="ECO:0007669"/>
    <property type="project" value="UniProtKB-SubCell"/>
</dbReference>
<comment type="subcellular location">
    <subcellularLocation>
        <location evidence="1">Cell inner membrane</location>
    </subcellularLocation>
</comment>
<keyword evidence="1" id="KW-1003">Cell membrane</keyword>
<dbReference type="SUPFAM" id="SSF158544">
    <property type="entry name" value="GspK insert domain-like"/>
    <property type="match status" value="1"/>
</dbReference>
<keyword evidence="1" id="KW-0997">Cell inner membrane</keyword>
<proteinExistence type="inferred from homology"/>
<keyword evidence="1" id="KW-0472">Membrane</keyword>
<protein>
    <recommendedName>
        <fullName evidence="1">Type II secretion system protein K</fullName>
    </recommendedName>
</protein>
<dbReference type="Proteomes" id="UP000045824">
    <property type="component" value="Unassembled WGS sequence"/>
</dbReference>
<reference evidence="2 3" key="1">
    <citation type="submission" date="2015-03" db="EMBL/GenBank/DDBJ databases">
        <authorList>
            <person name="Murphy D."/>
        </authorList>
    </citation>
    <scope>NUCLEOTIDE SEQUENCE [LARGE SCALE GENOMIC DNA]</scope>
    <source>
        <strain evidence="2 3">FCF326</strain>
    </source>
</reference>
<dbReference type="AlphaFoldDB" id="A0A0T9LEY9"/>
<evidence type="ECO:0000313" key="2">
    <source>
        <dbReference type="EMBL" id="CNE87550.1"/>
    </source>
</evidence>
<evidence type="ECO:0000313" key="3">
    <source>
        <dbReference type="Proteomes" id="UP000045824"/>
    </source>
</evidence>
<name>A0A0T9LEY9_YERKR</name>
<dbReference type="PANTHER" id="PTHR38831:SF1">
    <property type="entry name" value="TYPE II SECRETION SYSTEM PROTEIN K-RELATED"/>
    <property type="match status" value="1"/>
</dbReference>
<dbReference type="GO" id="GO:0009306">
    <property type="term" value="P:protein secretion"/>
    <property type="evidence" value="ECO:0007669"/>
    <property type="project" value="InterPro"/>
</dbReference>
<dbReference type="PANTHER" id="PTHR38831">
    <property type="entry name" value="TYPE II SECRETION SYSTEM PROTEIN K"/>
    <property type="match status" value="1"/>
</dbReference>
<accession>A0A0T9LEY9</accession>
<evidence type="ECO:0000256" key="1">
    <source>
        <dbReference type="PIRNR" id="PIRNR002786"/>
    </source>
</evidence>
<dbReference type="RefSeq" id="WP_050119653.1">
    <property type="nucleotide sequence ID" value="NZ_CAWMAB010000009.1"/>
</dbReference>
<dbReference type="EMBL" id="CPYI01000009">
    <property type="protein sequence ID" value="CNE87550.1"/>
    <property type="molecule type" value="Genomic_DNA"/>
</dbReference>
<dbReference type="PIRSF" id="PIRSF002786">
    <property type="entry name" value="XcpX"/>
    <property type="match status" value="1"/>
</dbReference>
<dbReference type="InterPro" id="IPR038072">
    <property type="entry name" value="GspK_central_sf"/>
</dbReference>
<organism evidence="2 3">
    <name type="scientific">Yersinia kristensenii</name>
    <dbReference type="NCBI Taxonomy" id="28152"/>
    <lineage>
        <taxon>Bacteria</taxon>
        <taxon>Pseudomonadati</taxon>
        <taxon>Pseudomonadota</taxon>
        <taxon>Gammaproteobacteria</taxon>
        <taxon>Enterobacterales</taxon>
        <taxon>Yersiniaceae</taxon>
        <taxon>Yersinia</taxon>
    </lineage>
</organism>
<dbReference type="Gene3D" id="1.10.40.60">
    <property type="entry name" value="EpsJ-like"/>
    <property type="match status" value="1"/>
</dbReference>
<sequence>MKQRGVALLLVLSVTLLMSTMVSIAYFYLIDMFYFVANSQLNQSSKRLLLSSEDIFLKNIVEKMLSKVSFETIPSMLLTSESVIRINNRDVHYKIIDRTNCFNVNTLHYNLSYINNDDYIYPWLVLKYLLQLNDIQSTVLNEIIMELNHAYQANSKKININSGYGHSVLAIRNALLVGDSIGSLLNIDDEDFLKIVPFLCYRNDTTLLVNINTLKAKHSPLLQAIFMNEINESDINKAILFKSNNKFETIDSFFDFIVTNSIIDISKMNKIRDINRLKFLHDEYYFSSIFRLESKGGVHQLMSLFHMNEKDVTVLQRRLSFSEEYKKSRFPSINTND</sequence>
<comment type="similarity">
    <text evidence="1">Belongs to the GSP K family.</text>
</comment>
<keyword evidence="1" id="KW-0813">Transport</keyword>
<gene>
    <name evidence="2" type="ORF">ERS008491_02490</name>
</gene>